<dbReference type="AlphaFoldDB" id="A0A151MQW6"/>
<protein>
    <submittedName>
        <fullName evidence="2">Uncharacterized protein</fullName>
    </submittedName>
</protein>
<organism evidence="2 3">
    <name type="scientific">Alligator mississippiensis</name>
    <name type="common">American alligator</name>
    <dbReference type="NCBI Taxonomy" id="8496"/>
    <lineage>
        <taxon>Eukaryota</taxon>
        <taxon>Metazoa</taxon>
        <taxon>Chordata</taxon>
        <taxon>Craniata</taxon>
        <taxon>Vertebrata</taxon>
        <taxon>Euteleostomi</taxon>
        <taxon>Archelosauria</taxon>
        <taxon>Archosauria</taxon>
        <taxon>Crocodylia</taxon>
        <taxon>Alligatoridae</taxon>
        <taxon>Alligatorinae</taxon>
        <taxon>Alligator</taxon>
    </lineage>
</organism>
<feature type="compositionally biased region" description="Polar residues" evidence="1">
    <location>
        <begin position="51"/>
        <end position="60"/>
    </location>
</feature>
<evidence type="ECO:0000256" key="1">
    <source>
        <dbReference type="SAM" id="MobiDB-lite"/>
    </source>
</evidence>
<proteinExistence type="predicted"/>
<sequence length="108" mass="11784">MPGGGGSSSDPPQRPLVYSGESPPSDSERMPGEGGSSSDLPRRPLVYSGRSPPSDSDARNLSATAAILFLGTQRKTWKHFKEKKYFCKTQTEVIYSTEENTAICSRDR</sequence>
<keyword evidence="3" id="KW-1185">Reference proteome</keyword>
<gene>
    <name evidence="2" type="ORF">Y1Q_0019347</name>
</gene>
<evidence type="ECO:0000313" key="3">
    <source>
        <dbReference type="Proteomes" id="UP000050525"/>
    </source>
</evidence>
<reference evidence="2 3" key="1">
    <citation type="journal article" date="2012" name="Genome Biol.">
        <title>Sequencing three crocodilian genomes to illuminate the evolution of archosaurs and amniotes.</title>
        <authorList>
            <person name="St John J.A."/>
            <person name="Braun E.L."/>
            <person name="Isberg S.R."/>
            <person name="Miles L.G."/>
            <person name="Chong A.Y."/>
            <person name="Gongora J."/>
            <person name="Dalzell P."/>
            <person name="Moran C."/>
            <person name="Bed'hom B."/>
            <person name="Abzhanov A."/>
            <person name="Burgess S.C."/>
            <person name="Cooksey A.M."/>
            <person name="Castoe T.A."/>
            <person name="Crawford N.G."/>
            <person name="Densmore L.D."/>
            <person name="Drew J.C."/>
            <person name="Edwards S.V."/>
            <person name="Faircloth B.C."/>
            <person name="Fujita M.K."/>
            <person name="Greenwold M.J."/>
            <person name="Hoffmann F.G."/>
            <person name="Howard J.M."/>
            <person name="Iguchi T."/>
            <person name="Janes D.E."/>
            <person name="Khan S.Y."/>
            <person name="Kohno S."/>
            <person name="de Koning A.J."/>
            <person name="Lance S.L."/>
            <person name="McCarthy F.M."/>
            <person name="McCormack J.E."/>
            <person name="Merchant M.E."/>
            <person name="Peterson D.G."/>
            <person name="Pollock D.D."/>
            <person name="Pourmand N."/>
            <person name="Raney B.J."/>
            <person name="Roessler K.A."/>
            <person name="Sanford J.R."/>
            <person name="Sawyer R.H."/>
            <person name="Schmidt C.J."/>
            <person name="Triplett E.W."/>
            <person name="Tuberville T.D."/>
            <person name="Venegas-Anaya M."/>
            <person name="Howard J.T."/>
            <person name="Jarvis E.D."/>
            <person name="Guillette L.J.Jr."/>
            <person name="Glenn T.C."/>
            <person name="Green R.E."/>
            <person name="Ray D.A."/>
        </authorList>
    </citation>
    <scope>NUCLEOTIDE SEQUENCE [LARGE SCALE GENOMIC DNA]</scope>
    <source>
        <strain evidence="2">KSC_2009_1</strain>
    </source>
</reference>
<dbReference type="EMBL" id="AKHW03005461">
    <property type="protein sequence ID" value="KYO26927.1"/>
    <property type="molecule type" value="Genomic_DNA"/>
</dbReference>
<dbReference type="Proteomes" id="UP000050525">
    <property type="component" value="Unassembled WGS sequence"/>
</dbReference>
<evidence type="ECO:0000313" key="2">
    <source>
        <dbReference type="EMBL" id="KYO26927.1"/>
    </source>
</evidence>
<name>A0A151MQW6_ALLMI</name>
<accession>A0A151MQW6</accession>
<comment type="caution">
    <text evidence="2">The sequence shown here is derived from an EMBL/GenBank/DDBJ whole genome shotgun (WGS) entry which is preliminary data.</text>
</comment>
<feature type="region of interest" description="Disordered" evidence="1">
    <location>
        <begin position="1"/>
        <end position="60"/>
    </location>
</feature>